<dbReference type="AlphaFoldDB" id="A0A0A9GH24"/>
<proteinExistence type="predicted"/>
<accession>A0A0A9GH24</accession>
<evidence type="ECO:0000313" key="1">
    <source>
        <dbReference type="EMBL" id="JAE22719.1"/>
    </source>
</evidence>
<reference evidence="1" key="2">
    <citation type="journal article" date="2015" name="Data Brief">
        <title>Shoot transcriptome of the giant reed, Arundo donax.</title>
        <authorList>
            <person name="Barrero R.A."/>
            <person name="Guerrero F.D."/>
            <person name="Moolhuijzen P."/>
            <person name="Goolsby J.A."/>
            <person name="Tidwell J."/>
            <person name="Bellgard S.E."/>
            <person name="Bellgard M.I."/>
        </authorList>
    </citation>
    <scope>NUCLEOTIDE SEQUENCE</scope>
    <source>
        <tissue evidence="1">Shoot tissue taken approximately 20 cm above the soil surface</tissue>
    </source>
</reference>
<dbReference type="EMBL" id="GBRH01175177">
    <property type="protein sequence ID" value="JAE22719.1"/>
    <property type="molecule type" value="Transcribed_RNA"/>
</dbReference>
<name>A0A0A9GH24_ARUDO</name>
<protein>
    <submittedName>
        <fullName evidence="1">Uncharacterized protein</fullName>
    </submittedName>
</protein>
<sequence length="48" mass="5424">MVPRALPKIPKTQTKKLHYYCTNTTYGVTLQHQPRAPASLQATVKLTE</sequence>
<organism evidence="1">
    <name type="scientific">Arundo donax</name>
    <name type="common">Giant reed</name>
    <name type="synonym">Donax arundinaceus</name>
    <dbReference type="NCBI Taxonomy" id="35708"/>
    <lineage>
        <taxon>Eukaryota</taxon>
        <taxon>Viridiplantae</taxon>
        <taxon>Streptophyta</taxon>
        <taxon>Embryophyta</taxon>
        <taxon>Tracheophyta</taxon>
        <taxon>Spermatophyta</taxon>
        <taxon>Magnoliopsida</taxon>
        <taxon>Liliopsida</taxon>
        <taxon>Poales</taxon>
        <taxon>Poaceae</taxon>
        <taxon>PACMAD clade</taxon>
        <taxon>Arundinoideae</taxon>
        <taxon>Arundineae</taxon>
        <taxon>Arundo</taxon>
    </lineage>
</organism>
<reference evidence="1" key="1">
    <citation type="submission" date="2014-09" db="EMBL/GenBank/DDBJ databases">
        <authorList>
            <person name="Magalhaes I.L.F."/>
            <person name="Oliveira U."/>
            <person name="Santos F.R."/>
            <person name="Vidigal T.H.D.A."/>
            <person name="Brescovit A.D."/>
            <person name="Santos A.J."/>
        </authorList>
    </citation>
    <scope>NUCLEOTIDE SEQUENCE</scope>
    <source>
        <tissue evidence="1">Shoot tissue taken approximately 20 cm above the soil surface</tissue>
    </source>
</reference>